<evidence type="ECO:0000313" key="1">
    <source>
        <dbReference type="EMBL" id="KAL3509045.1"/>
    </source>
</evidence>
<dbReference type="EMBL" id="JBJUIK010000012">
    <property type="protein sequence ID" value="KAL3509045.1"/>
    <property type="molecule type" value="Genomic_DNA"/>
</dbReference>
<sequence>MTLESCMGSMLAAESVDDLRSTSLPSGSGHHWNLRSQKEDRASTRIDSVLRDLELLGHSDRDGRTFNFVSRQLLKLDLEFLKNVYGVCKKVERQRCVFEPPWKIFIIKKEEK</sequence>
<comment type="caution">
    <text evidence="1">The sequence shown here is derived from an EMBL/GenBank/DDBJ whole genome shotgun (WGS) entry which is preliminary data.</text>
</comment>
<protein>
    <submittedName>
        <fullName evidence="1">Uncharacterized protein</fullName>
    </submittedName>
</protein>
<dbReference type="AlphaFoldDB" id="A0ABD2YNT3"/>
<name>A0ABD2YNT3_9GENT</name>
<keyword evidence="2" id="KW-1185">Reference proteome</keyword>
<reference evidence="1 2" key="1">
    <citation type="submission" date="2024-11" db="EMBL/GenBank/DDBJ databases">
        <title>A near-complete genome assembly of Cinchona calisaya.</title>
        <authorList>
            <person name="Lian D.C."/>
            <person name="Zhao X.W."/>
            <person name="Wei L."/>
        </authorList>
    </citation>
    <scope>NUCLEOTIDE SEQUENCE [LARGE SCALE GENOMIC DNA]</scope>
    <source>
        <tissue evidence="1">Nenye</tissue>
    </source>
</reference>
<gene>
    <name evidence="1" type="ORF">ACH5RR_028446</name>
</gene>
<dbReference type="Proteomes" id="UP001630127">
    <property type="component" value="Unassembled WGS sequence"/>
</dbReference>
<proteinExistence type="predicted"/>
<accession>A0ABD2YNT3</accession>
<organism evidence="1 2">
    <name type="scientific">Cinchona calisaya</name>
    <dbReference type="NCBI Taxonomy" id="153742"/>
    <lineage>
        <taxon>Eukaryota</taxon>
        <taxon>Viridiplantae</taxon>
        <taxon>Streptophyta</taxon>
        <taxon>Embryophyta</taxon>
        <taxon>Tracheophyta</taxon>
        <taxon>Spermatophyta</taxon>
        <taxon>Magnoliopsida</taxon>
        <taxon>eudicotyledons</taxon>
        <taxon>Gunneridae</taxon>
        <taxon>Pentapetalae</taxon>
        <taxon>asterids</taxon>
        <taxon>lamiids</taxon>
        <taxon>Gentianales</taxon>
        <taxon>Rubiaceae</taxon>
        <taxon>Cinchonoideae</taxon>
        <taxon>Cinchoneae</taxon>
        <taxon>Cinchona</taxon>
    </lineage>
</organism>
<evidence type="ECO:0000313" key="2">
    <source>
        <dbReference type="Proteomes" id="UP001630127"/>
    </source>
</evidence>